<comment type="caution">
    <text evidence="2">The sequence shown here is derived from an EMBL/GenBank/DDBJ whole genome shotgun (WGS) entry which is preliminary data.</text>
</comment>
<dbReference type="Pfam" id="PF24924">
    <property type="entry name" value="DUF7745"/>
    <property type="match status" value="1"/>
</dbReference>
<evidence type="ECO:0000313" key="3">
    <source>
        <dbReference type="Proteomes" id="UP000593577"/>
    </source>
</evidence>
<dbReference type="EMBL" id="JABFAA010000005">
    <property type="protein sequence ID" value="MBA0681900.1"/>
    <property type="molecule type" value="Genomic_DNA"/>
</dbReference>
<feature type="domain" description="DUF7745" evidence="1">
    <location>
        <begin position="54"/>
        <end position="95"/>
    </location>
</feature>
<sequence length="96" mass="11314">MEKGFLDKVKDNAAVRIWSEKTQQEKGDNLTEGYMSELWDFTRINMTQNNLQELKEHLFQALAQYWNLAYSCFTFGKVDLVPTVEECTILLRFPMI</sequence>
<dbReference type="AlphaFoldDB" id="A0A7J8X473"/>
<organism evidence="2 3">
    <name type="scientific">Gossypium aridum</name>
    <name type="common">American cotton</name>
    <name type="synonym">Erioxylum aridum</name>
    <dbReference type="NCBI Taxonomy" id="34290"/>
    <lineage>
        <taxon>Eukaryota</taxon>
        <taxon>Viridiplantae</taxon>
        <taxon>Streptophyta</taxon>
        <taxon>Embryophyta</taxon>
        <taxon>Tracheophyta</taxon>
        <taxon>Spermatophyta</taxon>
        <taxon>Magnoliopsida</taxon>
        <taxon>eudicotyledons</taxon>
        <taxon>Gunneridae</taxon>
        <taxon>Pentapetalae</taxon>
        <taxon>rosids</taxon>
        <taxon>malvids</taxon>
        <taxon>Malvales</taxon>
        <taxon>Malvaceae</taxon>
        <taxon>Malvoideae</taxon>
        <taxon>Gossypium</taxon>
    </lineage>
</organism>
<name>A0A7J8X473_GOSAI</name>
<evidence type="ECO:0000259" key="1">
    <source>
        <dbReference type="Pfam" id="PF24924"/>
    </source>
</evidence>
<proteinExistence type="predicted"/>
<dbReference type="InterPro" id="IPR056647">
    <property type="entry name" value="DUF7745"/>
</dbReference>
<evidence type="ECO:0000313" key="2">
    <source>
        <dbReference type="EMBL" id="MBA0681900.1"/>
    </source>
</evidence>
<keyword evidence="3" id="KW-1185">Reference proteome</keyword>
<accession>A0A7J8X473</accession>
<gene>
    <name evidence="2" type="ORF">Goari_023671</name>
</gene>
<protein>
    <recommendedName>
        <fullName evidence="1">DUF7745 domain-containing protein</fullName>
    </recommendedName>
</protein>
<dbReference type="Proteomes" id="UP000593577">
    <property type="component" value="Unassembled WGS sequence"/>
</dbReference>
<reference evidence="2 3" key="1">
    <citation type="journal article" date="2019" name="Genome Biol. Evol.">
        <title>Insights into the evolution of the New World diploid cottons (Gossypium, subgenus Houzingenia) based on genome sequencing.</title>
        <authorList>
            <person name="Grover C.E."/>
            <person name="Arick M.A. 2nd"/>
            <person name="Thrash A."/>
            <person name="Conover J.L."/>
            <person name="Sanders W.S."/>
            <person name="Peterson D.G."/>
            <person name="Frelichowski J.E."/>
            <person name="Scheffler J.A."/>
            <person name="Scheffler B.E."/>
            <person name="Wendel J.F."/>
        </authorList>
    </citation>
    <scope>NUCLEOTIDE SEQUENCE [LARGE SCALE GENOMIC DNA]</scope>
    <source>
        <strain evidence="2">185</strain>
        <tissue evidence="2">Leaf</tissue>
    </source>
</reference>